<dbReference type="RefSeq" id="WP_134517632.1">
    <property type="nucleotide sequence ID" value="NZ_SOHE01000003.1"/>
</dbReference>
<proteinExistence type="predicted"/>
<evidence type="ECO:0000313" key="1">
    <source>
        <dbReference type="EMBL" id="TFD55844.1"/>
    </source>
</evidence>
<dbReference type="SUPFAM" id="SSF88946">
    <property type="entry name" value="Sigma2 domain of RNA polymerase sigma factors"/>
    <property type="match status" value="1"/>
</dbReference>
<dbReference type="Proteomes" id="UP000297447">
    <property type="component" value="Unassembled WGS sequence"/>
</dbReference>
<accession>A0A4R9AB20</accession>
<comment type="caution">
    <text evidence="1">The sequence shown here is derived from an EMBL/GenBank/DDBJ whole genome shotgun (WGS) entry which is preliminary data.</text>
</comment>
<name>A0A4R9AB20_9MICO</name>
<evidence type="ECO:0000313" key="2">
    <source>
        <dbReference type="Proteomes" id="UP000297447"/>
    </source>
</evidence>
<protein>
    <submittedName>
        <fullName evidence="1">Uncharacterized protein</fullName>
    </submittedName>
</protein>
<dbReference type="GO" id="GO:0003700">
    <property type="term" value="F:DNA-binding transcription factor activity"/>
    <property type="evidence" value="ECO:0007669"/>
    <property type="project" value="InterPro"/>
</dbReference>
<dbReference type="OrthoDB" id="9784272at2"/>
<dbReference type="InterPro" id="IPR013325">
    <property type="entry name" value="RNA_pol_sigma_r2"/>
</dbReference>
<sequence length="90" mass="10105">MRAEPLRVMLDETALGNMFAFSCLYDELATETYSLCLRIVETRGQADKAVLETWLRVWQHAASLAQAPSPARETILAVAFSVSKWVKSNE</sequence>
<reference evidence="1 2" key="1">
    <citation type="submission" date="2019-03" db="EMBL/GenBank/DDBJ databases">
        <title>Genomics of glacier-inhabiting Cryobacterium strains.</title>
        <authorList>
            <person name="Liu Q."/>
            <person name="Xin Y.-H."/>
        </authorList>
    </citation>
    <scope>NUCLEOTIDE SEQUENCE [LARGE SCALE GENOMIC DNA]</scope>
    <source>
        <strain evidence="1 2">Hh14</strain>
    </source>
</reference>
<dbReference type="AlphaFoldDB" id="A0A4R9AB20"/>
<organism evidence="1 2">
    <name type="scientific">Cryobacterium frigoriphilum</name>
    <dbReference type="NCBI Taxonomy" id="1259150"/>
    <lineage>
        <taxon>Bacteria</taxon>
        <taxon>Bacillati</taxon>
        <taxon>Actinomycetota</taxon>
        <taxon>Actinomycetes</taxon>
        <taxon>Micrococcales</taxon>
        <taxon>Microbacteriaceae</taxon>
        <taxon>Cryobacterium</taxon>
    </lineage>
</organism>
<keyword evidence="2" id="KW-1185">Reference proteome</keyword>
<dbReference type="GO" id="GO:0006352">
    <property type="term" value="P:DNA-templated transcription initiation"/>
    <property type="evidence" value="ECO:0007669"/>
    <property type="project" value="InterPro"/>
</dbReference>
<gene>
    <name evidence="1" type="ORF">E3T55_00530</name>
</gene>
<dbReference type="PROSITE" id="PS51257">
    <property type="entry name" value="PROKAR_LIPOPROTEIN"/>
    <property type="match status" value="1"/>
</dbReference>
<dbReference type="EMBL" id="SOHE01000003">
    <property type="protein sequence ID" value="TFD55844.1"/>
    <property type="molecule type" value="Genomic_DNA"/>
</dbReference>
<dbReference type="Gene3D" id="1.10.1740.10">
    <property type="match status" value="1"/>
</dbReference>